<proteinExistence type="predicted"/>
<feature type="region of interest" description="Disordered" evidence="1">
    <location>
        <begin position="1"/>
        <end position="20"/>
    </location>
</feature>
<sequence>MFTMTVEVSSVNRTASTEPRHLRKDIPVRTISTRSHTSKDITNYRGKKFRKKRYIEKGLSVLTKKKKVYQKAA</sequence>
<reference evidence="2" key="1">
    <citation type="journal article" date="2016" name="Nat. Genet.">
        <title>A high-quality carrot genome assembly provides new insights into carotenoid accumulation and asterid genome evolution.</title>
        <authorList>
            <person name="Iorizzo M."/>
            <person name="Ellison S."/>
            <person name="Senalik D."/>
            <person name="Zeng P."/>
            <person name="Satapoomin P."/>
            <person name="Huang J."/>
            <person name="Bowman M."/>
            <person name="Iovene M."/>
            <person name="Sanseverino W."/>
            <person name="Cavagnaro P."/>
            <person name="Yildiz M."/>
            <person name="Macko-Podgorni A."/>
            <person name="Moranska E."/>
            <person name="Grzebelus E."/>
            <person name="Grzebelus D."/>
            <person name="Ashrafi H."/>
            <person name="Zheng Z."/>
            <person name="Cheng S."/>
            <person name="Spooner D."/>
            <person name="Van Deynze A."/>
            <person name="Simon P."/>
        </authorList>
    </citation>
    <scope>NUCLEOTIDE SEQUENCE</scope>
    <source>
        <tissue evidence="2">Leaf</tissue>
    </source>
</reference>
<gene>
    <name evidence="2" type="ORF">DCAR_0103769</name>
</gene>
<dbReference type="Proteomes" id="UP000077755">
    <property type="component" value="Chromosome 1"/>
</dbReference>
<keyword evidence="3" id="KW-1185">Reference proteome</keyword>
<evidence type="ECO:0000313" key="2">
    <source>
        <dbReference type="EMBL" id="WOG84585.1"/>
    </source>
</evidence>
<evidence type="ECO:0000313" key="3">
    <source>
        <dbReference type="Proteomes" id="UP000077755"/>
    </source>
</evidence>
<name>A0A166I9T6_DAUCS</name>
<dbReference type="AlphaFoldDB" id="A0A166I9T6"/>
<evidence type="ECO:0000256" key="1">
    <source>
        <dbReference type="SAM" id="MobiDB-lite"/>
    </source>
</evidence>
<dbReference type="Gramene" id="KZN10900">
    <property type="protein sequence ID" value="KZN10900"/>
    <property type="gene ID" value="DCAR_003556"/>
</dbReference>
<accession>A0A166I9T6</accession>
<feature type="compositionally biased region" description="Polar residues" evidence="1">
    <location>
        <begin position="1"/>
        <end position="17"/>
    </location>
</feature>
<reference evidence="2" key="2">
    <citation type="submission" date="2022-03" db="EMBL/GenBank/DDBJ databases">
        <title>Draft title - Genomic analysis of global carrot germplasm unveils the trajectory of domestication and the origin of high carotenoid orange carrot.</title>
        <authorList>
            <person name="Iorizzo M."/>
            <person name="Ellison S."/>
            <person name="Senalik D."/>
            <person name="Macko-Podgorni A."/>
            <person name="Grzebelus D."/>
            <person name="Bostan H."/>
            <person name="Rolling W."/>
            <person name="Curaba J."/>
            <person name="Simon P."/>
        </authorList>
    </citation>
    <scope>NUCLEOTIDE SEQUENCE</scope>
    <source>
        <tissue evidence="2">Leaf</tissue>
    </source>
</reference>
<protein>
    <submittedName>
        <fullName evidence="2">Uncharacterized protein</fullName>
    </submittedName>
</protein>
<organism evidence="2 3">
    <name type="scientific">Daucus carota subsp. sativus</name>
    <name type="common">Carrot</name>
    <dbReference type="NCBI Taxonomy" id="79200"/>
    <lineage>
        <taxon>Eukaryota</taxon>
        <taxon>Viridiplantae</taxon>
        <taxon>Streptophyta</taxon>
        <taxon>Embryophyta</taxon>
        <taxon>Tracheophyta</taxon>
        <taxon>Spermatophyta</taxon>
        <taxon>Magnoliopsida</taxon>
        <taxon>eudicotyledons</taxon>
        <taxon>Gunneridae</taxon>
        <taxon>Pentapetalae</taxon>
        <taxon>asterids</taxon>
        <taxon>campanulids</taxon>
        <taxon>Apiales</taxon>
        <taxon>Apiaceae</taxon>
        <taxon>Apioideae</taxon>
        <taxon>Scandiceae</taxon>
        <taxon>Daucinae</taxon>
        <taxon>Daucus</taxon>
        <taxon>Daucus sect. Daucus</taxon>
    </lineage>
</organism>
<dbReference type="EMBL" id="CP093343">
    <property type="protein sequence ID" value="WOG84585.1"/>
    <property type="molecule type" value="Genomic_DNA"/>
</dbReference>